<evidence type="ECO:0000313" key="2">
    <source>
        <dbReference type="Proteomes" id="UP001303046"/>
    </source>
</evidence>
<keyword evidence="2" id="KW-1185">Reference proteome</keyword>
<dbReference type="SUPFAM" id="SSF56219">
    <property type="entry name" value="DNase I-like"/>
    <property type="match status" value="1"/>
</dbReference>
<dbReference type="EMBL" id="JAVFWL010000006">
    <property type="protein sequence ID" value="KAK6765063.1"/>
    <property type="molecule type" value="Genomic_DNA"/>
</dbReference>
<name>A0ABR1ER76_NECAM</name>
<dbReference type="Gene3D" id="3.60.10.10">
    <property type="entry name" value="Endonuclease/exonuclease/phosphatase"/>
    <property type="match status" value="1"/>
</dbReference>
<comment type="caution">
    <text evidence="1">The sequence shown here is derived from an EMBL/GenBank/DDBJ whole genome shotgun (WGS) entry which is preliminary data.</text>
</comment>
<gene>
    <name evidence="1" type="primary">Necator_chrX.g25285</name>
    <name evidence="1" type="ORF">RB195_025119</name>
</gene>
<evidence type="ECO:0008006" key="3">
    <source>
        <dbReference type="Google" id="ProtNLM"/>
    </source>
</evidence>
<organism evidence="1 2">
    <name type="scientific">Necator americanus</name>
    <name type="common">Human hookworm</name>
    <dbReference type="NCBI Taxonomy" id="51031"/>
    <lineage>
        <taxon>Eukaryota</taxon>
        <taxon>Metazoa</taxon>
        <taxon>Ecdysozoa</taxon>
        <taxon>Nematoda</taxon>
        <taxon>Chromadorea</taxon>
        <taxon>Rhabditida</taxon>
        <taxon>Rhabditina</taxon>
        <taxon>Rhabditomorpha</taxon>
        <taxon>Strongyloidea</taxon>
        <taxon>Ancylostomatidae</taxon>
        <taxon>Bunostominae</taxon>
        <taxon>Necator</taxon>
    </lineage>
</organism>
<reference evidence="1 2" key="1">
    <citation type="submission" date="2023-08" db="EMBL/GenBank/DDBJ databases">
        <title>A Necator americanus chromosomal reference genome.</title>
        <authorList>
            <person name="Ilik V."/>
            <person name="Petrzelkova K.J."/>
            <person name="Pardy F."/>
            <person name="Fuh T."/>
            <person name="Niatou-Singa F.S."/>
            <person name="Gouil Q."/>
            <person name="Baker L."/>
            <person name="Ritchie M.E."/>
            <person name="Jex A.R."/>
            <person name="Gazzola D."/>
            <person name="Li H."/>
            <person name="Toshio Fujiwara R."/>
            <person name="Zhan B."/>
            <person name="Aroian R.V."/>
            <person name="Pafco B."/>
            <person name="Schwarz E.M."/>
        </authorList>
    </citation>
    <scope>NUCLEOTIDE SEQUENCE [LARGE SCALE GENOMIC DNA]</scope>
    <source>
        <strain evidence="1 2">Aroian</strain>
        <tissue evidence="1">Whole animal</tissue>
    </source>
</reference>
<sequence length="150" mass="17341">MAIGDVLDDITSLQSERTSDNGDRLVDLCEQTGLFIASTFKRNHRRHQLTWQGSLLTSEEQRKRNMRTLKLQLDHVLTSIPQSDIRKSRAVWDVAFDSDHRPVLLSFKIRFHKRNGGHFQPKVDVAGRRMQSETPLTCVYSCWSTDQEEA</sequence>
<accession>A0ABR1ER76</accession>
<evidence type="ECO:0000313" key="1">
    <source>
        <dbReference type="EMBL" id="KAK6765063.1"/>
    </source>
</evidence>
<proteinExistence type="predicted"/>
<dbReference type="Proteomes" id="UP001303046">
    <property type="component" value="Unassembled WGS sequence"/>
</dbReference>
<protein>
    <recommendedName>
        <fullName evidence="3">Endonuclease/exonuclease/phosphatase domain-containing protein</fullName>
    </recommendedName>
</protein>
<dbReference type="InterPro" id="IPR036691">
    <property type="entry name" value="Endo/exonu/phosph_ase_sf"/>
</dbReference>